<dbReference type="EMBL" id="JBJURJ010000001">
    <property type="protein sequence ID" value="MFM9326891.1"/>
    <property type="molecule type" value="Genomic_DNA"/>
</dbReference>
<proteinExistence type="predicted"/>
<evidence type="ECO:0000313" key="1">
    <source>
        <dbReference type="EMBL" id="MFM9326891.1"/>
    </source>
</evidence>
<sequence length="330" mass="36847">MSSLYPLIQNETIKLIKKRRLLVVVLILLVLIPMFTYAQYRVSAEREKQFGTSNWRIEAEQRLKDMTNRMSSPRISEDWKKYMRVEMTRIEYALEKNVNPSTPNGVTFTREFMKNALSLFVPLLIAVVGADLVSSEHSSGTIKLLLTRPVARWKVLTSKLIALIMFVSLITFLIGLVSYVVSGTVFGFHGWGEPVLVGYRVVGDELSTADVYTVAQWKFILMEYGLAWYPLVVVACITLMVSVLVRSTAAGMGIMLATLIAGTILSEMASSWTSAKYLFMLNLSTIDFLTGDLPSIPGLTLTFSLVVLTVWAVGALVAAYTVFTKRDVLN</sequence>
<keyword evidence="2" id="KW-1185">Reference proteome</keyword>
<protein>
    <submittedName>
        <fullName evidence="1">ABC transporter permease</fullName>
    </submittedName>
</protein>
<comment type="caution">
    <text evidence="1">The sequence shown here is derived from an EMBL/GenBank/DDBJ whole genome shotgun (WGS) entry which is preliminary data.</text>
</comment>
<organism evidence="1 2">
    <name type="scientific">Paenibacillus mesotrionivorans</name>
    <dbReference type="NCBI Taxonomy" id="3160968"/>
    <lineage>
        <taxon>Bacteria</taxon>
        <taxon>Bacillati</taxon>
        <taxon>Bacillota</taxon>
        <taxon>Bacilli</taxon>
        <taxon>Bacillales</taxon>
        <taxon>Paenibacillaceae</taxon>
        <taxon>Paenibacillus</taxon>
    </lineage>
</organism>
<reference evidence="1" key="1">
    <citation type="submission" date="2024-12" db="EMBL/GenBank/DDBJ databases">
        <authorList>
            <person name="Wu N."/>
        </authorList>
    </citation>
    <scope>NUCLEOTIDE SEQUENCE</scope>
    <source>
        <strain evidence="1">P15</strain>
    </source>
</reference>
<name>A0ACC7NS75_9BACL</name>
<evidence type="ECO:0000313" key="2">
    <source>
        <dbReference type="Proteomes" id="UP001631969"/>
    </source>
</evidence>
<accession>A0ACC7NS75</accession>
<gene>
    <name evidence="1" type="ORF">ACI1P1_01130</name>
</gene>
<dbReference type="Proteomes" id="UP001631969">
    <property type="component" value="Unassembled WGS sequence"/>
</dbReference>